<accession>A0A8R1Z5T1</accession>
<keyword evidence="2" id="KW-1185">Reference proteome</keyword>
<evidence type="ECO:0000313" key="2">
    <source>
        <dbReference type="Proteomes" id="UP000005239"/>
    </source>
</evidence>
<organism evidence="1 2">
    <name type="scientific">Pristionchus pacificus</name>
    <name type="common">Parasitic nematode worm</name>
    <dbReference type="NCBI Taxonomy" id="54126"/>
    <lineage>
        <taxon>Eukaryota</taxon>
        <taxon>Metazoa</taxon>
        <taxon>Ecdysozoa</taxon>
        <taxon>Nematoda</taxon>
        <taxon>Chromadorea</taxon>
        <taxon>Rhabditida</taxon>
        <taxon>Rhabditina</taxon>
        <taxon>Diplogasteromorpha</taxon>
        <taxon>Diplogasteroidea</taxon>
        <taxon>Neodiplogasteridae</taxon>
        <taxon>Pristionchus</taxon>
    </lineage>
</organism>
<name>A0A2A6C425_PRIPA</name>
<dbReference type="EnsemblMetazoa" id="PPA45514.1">
    <property type="protein sequence ID" value="PPA45514.1"/>
    <property type="gene ID" value="WBGene00283883"/>
</dbReference>
<protein>
    <submittedName>
        <fullName evidence="1">Uncharacterized protein</fullName>
    </submittedName>
</protein>
<gene>
    <name evidence="1" type="primary">WBGene00283883</name>
</gene>
<dbReference type="Proteomes" id="UP000005239">
    <property type="component" value="Unassembled WGS sequence"/>
</dbReference>
<accession>A0A2A6C425</accession>
<sequence>MIGIRVDLVALFFHNWTSNAYATTTRRKKKKRILVLFSPNVIEIWEAALTLFFFFLLVVVAYAPTNFDSCPSPFKSRS</sequence>
<reference evidence="2" key="1">
    <citation type="journal article" date="2008" name="Nat. Genet.">
        <title>The Pristionchus pacificus genome provides a unique perspective on nematode lifestyle and parasitism.</title>
        <authorList>
            <person name="Dieterich C."/>
            <person name="Clifton S.W."/>
            <person name="Schuster L.N."/>
            <person name="Chinwalla A."/>
            <person name="Delehaunty K."/>
            <person name="Dinkelacker I."/>
            <person name="Fulton L."/>
            <person name="Fulton R."/>
            <person name="Godfrey J."/>
            <person name="Minx P."/>
            <person name="Mitreva M."/>
            <person name="Roeseler W."/>
            <person name="Tian H."/>
            <person name="Witte H."/>
            <person name="Yang S.P."/>
            <person name="Wilson R.K."/>
            <person name="Sommer R.J."/>
        </authorList>
    </citation>
    <scope>NUCLEOTIDE SEQUENCE [LARGE SCALE GENOMIC DNA]</scope>
    <source>
        <strain evidence="2">PS312</strain>
    </source>
</reference>
<proteinExistence type="predicted"/>
<evidence type="ECO:0000313" key="1">
    <source>
        <dbReference type="EnsemblMetazoa" id="PPA45514.1"/>
    </source>
</evidence>
<dbReference type="AlphaFoldDB" id="A0A2A6C425"/>
<reference evidence="1" key="2">
    <citation type="submission" date="2022-06" db="UniProtKB">
        <authorList>
            <consortium name="EnsemblMetazoa"/>
        </authorList>
    </citation>
    <scope>IDENTIFICATION</scope>
    <source>
        <strain evidence="1">PS312</strain>
    </source>
</reference>